<organism evidence="1 2">
    <name type="scientific">Desulforapulum autotrophicum (strain ATCC 43914 / DSM 3382 / VKM B-1955 / HRM2)</name>
    <name type="common">Desulfobacterium autotrophicum</name>
    <dbReference type="NCBI Taxonomy" id="177437"/>
    <lineage>
        <taxon>Bacteria</taxon>
        <taxon>Pseudomonadati</taxon>
        <taxon>Thermodesulfobacteriota</taxon>
        <taxon>Desulfobacteria</taxon>
        <taxon>Desulfobacterales</taxon>
        <taxon>Desulfobacteraceae</taxon>
        <taxon>Desulforapulum</taxon>
    </lineage>
</organism>
<dbReference type="RefSeq" id="WP_015906103.1">
    <property type="nucleotide sequence ID" value="NC_012108.1"/>
</dbReference>
<dbReference type="STRING" id="177437.HRM2_43150"/>
<dbReference type="Pfam" id="PF12900">
    <property type="entry name" value="Pyridox_ox_2"/>
    <property type="match status" value="1"/>
</dbReference>
<protein>
    <submittedName>
        <fullName evidence="1">5-nitroimidazole antibiotic resistance protein</fullName>
    </submittedName>
</protein>
<dbReference type="AlphaFoldDB" id="C0QDV0"/>
<dbReference type="InterPro" id="IPR024747">
    <property type="entry name" value="Pyridox_Oxase-rel"/>
</dbReference>
<evidence type="ECO:0000313" key="1">
    <source>
        <dbReference type="EMBL" id="ACN17371.1"/>
    </source>
</evidence>
<proteinExistence type="predicted"/>
<dbReference type="Proteomes" id="UP000000442">
    <property type="component" value="Chromosome"/>
</dbReference>
<dbReference type="HOGENOM" id="CLU_067890_2_2_7"/>
<keyword evidence="2" id="KW-1185">Reference proteome</keyword>
<gene>
    <name evidence="1" type="ordered locus">HRM2_43150</name>
</gene>
<dbReference type="Gene3D" id="2.30.110.10">
    <property type="entry name" value="Electron Transport, Fmn-binding Protein, Chain A"/>
    <property type="match status" value="1"/>
</dbReference>
<sequence>MFKPMTRGEKQLSPGDTLDLLKQAEEGVLATIGADGYPYAVPLNFVYHGGAVIFHCGKSGHKLDNIAHNDRVSFCVIHGSEIVPQKFDTLYKSVVIFGRVVELLDREKEEGLVALVQRFSSNYLEAGKKYIDNSKHKTRVFKIEIEHITGKIGK</sequence>
<dbReference type="eggNOG" id="COG3467">
    <property type="taxonomic scope" value="Bacteria"/>
</dbReference>
<accession>C0QDV0</accession>
<dbReference type="EMBL" id="CP001087">
    <property type="protein sequence ID" value="ACN17371.1"/>
    <property type="molecule type" value="Genomic_DNA"/>
</dbReference>
<reference evidence="1 2" key="1">
    <citation type="journal article" date="2009" name="Environ. Microbiol.">
        <title>Genome sequence of Desulfobacterium autotrophicum HRM2, a marine sulfate reducer oxidizing organic carbon completely to carbon dioxide.</title>
        <authorList>
            <person name="Strittmatter A.W."/>
            <person name="Liesegang H."/>
            <person name="Rabus R."/>
            <person name="Decker I."/>
            <person name="Amann J."/>
            <person name="Andres S."/>
            <person name="Henne A."/>
            <person name="Fricke W.F."/>
            <person name="Martinez-Arias R."/>
            <person name="Bartels D."/>
            <person name="Goesmann A."/>
            <person name="Krause L."/>
            <person name="Puehler A."/>
            <person name="Klenk H.P."/>
            <person name="Richter M."/>
            <person name="Schuler M."/>
            <person name="Gloeckner F.O."/>
            <person name="Meyerdierks A."/>
            <person name="Gottschalk G."/>
            <person name="Amann R."/>
        </authorList>
    </citation>
    <scope>NUCLEOTIDE SEQUENCE [LARGE SCALE GENOMIC DNA]</scope>
    <source>
        <strain evidence="2">ATCC 43914 / DSM 3382 / HRM2</strain>
    </source>
</reference>
<dbReference type="OrthoDB" id="9794935at2"/>
<name>C0QDV0_DESAH</name>
<dbReference type="InterPro" id="IPR012349">
    <property type="entry name" value="Split_barrel_FMN-bd"/>
</dbReference>
<dbReference type="PANTHER" id="PTHR34071">
    <property type="entry name" value="5-NITROIMIDAZOLE ANTIBIOTICS RESISTANCE PROTEIN, NIMA-FAMILY-RELATED PROTEIN-RELATED"/>
    <property type="match status" value="1"/>
</dbReference>
<dbReference type="KEGG" id="dat:HRM2_43150"/>
<dbReference type="SUPFAM" id="SSF50475">
    <property type="entry name" value="FMN-binding split barrel"/>
    <property type="match status" value="1"/>
</dbReference>
<evidence type="ECO:0000313" key="2">
    <source>
        <dbReference type="Proteomes" id="UP000000442"/>
    </source>
</evidence>
<dbReference type="PANTHER" id="PTHR34071:SF2">
    <property type="entry name" value="FLAVIN-NUCLEOTIDE-BINDING PROTEIN"/>
    <property type="match status" value="1"/>
</dbReference>